<reference evidence="4" key="1">
    <citation type="submission" date="2022-11" db="EMBL/GenBank/DDBJ databases">
        <title>Centuries of genome instability and evolution in soft-shell clam transmissible cancer (bioRxiv).</title>
        <authorList>
            <person name="Hart S.F.M."/>
            <person name="Yonemitsu M.A."/>
            <person name="Giersch R.M."/>
            <person name="Beal B.F."/>
            <person name="Arriagada G."/>
            <person name="Davis B.W."/>
            <person name="Ostrander E.A."/>
            <person name="Goff S.P."/>
            <person name="Metzger M.J."/>
        </authorList>
    </citation>
    <scope>NUCLEOTIDE SEQUENCE</scope>
    <source>
        <strain evidence="4">MELC-2E11</strain>
        <tissue evidence="4">Siphon/mantle</tissue>
    </source>
</reference>
<name>A0ABY7FTZ2_MYAAR</name>
<evidence type="ECO:0000256" key="1">
    <source>
        <dbReference type="ARBA" id="ARBA00023157"/>
    </source>
</evidence>
<dbReference type="InterPro" id="IPR043504">
    <property type="entry name" value="Peptidase_S1_PA_chymotrypsin"/>
</dbReference>
<organism evidence="4 5">
    <name type="scientific">Mya arenaria</name>
    <name type="common">Soft-shell clam</name>
    <dbReference type="NCBI Taxonomy" id="6604"/>
    <lineage>
        <taxon>Eukaryota</taxon>
        <taxon>Metazoa</taxon>
        <taxon>Spiralia</taxon>
        <taxon>Lophotrochozoa</taxon>
        <taxon>Mollusca</taxon>
        <taxon>Bivalvia</taxon>
        <taxon>Autobranchia</taxon>
        <taxon>Heteroconchia</taxon>
        <taxon>Euheterodonta</taxon>
        <taxon>Imparidentia</taxon>
        <taxon>Neoheterodontei</taxon>
        <taxon>Myida</taxon>
        <taxon>Myoidea</taxon>
        <taxon>Myidae</taxon>
        <taxon>Mya</taxon>
    </lineage>
</organism>
<sequence length="486" mass="54165">MKTFKRYIIHEDFNKTALFDSDIALIELDEPLEYSSNIRPACLQDSTYINRRLLEDRRTSLSWGRVVGCGRQGSRGSSNLPENFQSLYMPYVKREDCIYNLNGSRFQVILTNNMFCAGKLNRDVGDVCAGDAGGGLLMEVHGEFRWVLTGIVSFGIGGCDNPHSYSMFTNVGNFYEWIIEHTHFTEEVVDTSFMDDRRSMAGMVRMVALHGDVWGRGTTADPTCWFSGLNGWVGQLRRFREGAVSSRDPSGRVCTENVQQTKLCNNGACPVDGVWLSWSEWSECSLTCGDQLGLSTRNRTCFYSPDRPLGDTCPRATSASKYCAAGKCPICKPFTVTDDAWRPCNGPTESCDFPVSCRVSDEGRFHRLTRRWLGTGKPIDMCCSYLRVDQLGHVTIEQHTDCIDCPAKSFLICEYKQPPGISTVFDQWYAITGSLKGTLITSITDTHEACIHKCMSMSAKLSTQGPKLNALLDGRSSSSSSSPWPV</sequence>
<dbReference type="Pfam" id="PF00090">
    <property type="entry name" value="TSP_1"/>
    <property type="match status" value="1"/>
</dbReference>
<dbReference type="SUPFAM" id="SSF82895">
    <property type="entry name" value="TSP-1 type 1 repeat"/>
    <property type="match status" value="1"/>
</dbReference>
<dbReference type="PANTHER" id="PTHR24256">
    <property type="entry name" value="TRYPTASE-RELATED"/>
    <property type="match status" value="1"/>
</dbReference>
<evidence type="ECO:0000313" key="4">
    <source>
        <dbReference type="EMBL" id="WAR25470.1"/>
    </source>
</evidence>
<evidence type="ECO:0000256" key="2">
    <source>
        <dbReference type="ARBA" id="ARBA00024195"/>
    </source>
</evidence>
<dbReference type="Gene3D" id="2.20.100.10">
    <property type="entry name" value="Thrombospondin type-1 (TSP1) repeat"/>
    <property type="match status" value="1"/>
</dbReference>
<dbReference type="SMART" id="SM00020">
    <property type="entry name" value="Tryp_SPc"/>
    <property type="match status" value="1"/>
</dbReference>
<dbReference type="Gene3D" id="2.40.10.10">
    <property type="entry name" value="Trypsin-like serine proteases"/>
    <property type="match status" value="2"/>
</dbReference>
<dbReference type="SMART" id="SM00209">
    <property type="entry name" value="TSP1"/>
    <property type="match status" value="1"/>
</dbReference>
<dbReference type="CDD" id="cd00190">
    <property type="entry name" value="Tryp_SPc"/>
    <property type="match status" value="1"/>
</dbReference>
<protein>
    <submittedName>
        <fullName evidence="4">FA9-like protein</fullName>
    </submittedName>
</protein>
<dbReference type="InterPro" id="IPR036383">
    <property type="entry name" value="TSP1_rpt_sf"/>
</dbReference>
<proteinExistence type="inferred from homology"/>
<keyword evidence="5" id="KW-1185">Reference proteome</keyword>
<accession>A0ABY7FTZ2</accession>
<evidence type="ECO:0000259" key="3">
    <source>
        <dbReference type="PROSITE" id="PS50240"/>
    </source>
</evidence>
<comment type="similarity">
    <text evidence="2">Belongs to the peptidase S1 family. CLIP subfamily.</text>
</comment>
<dbReference type="EMBL" id="CP111025">
    <property type="protein sequence ID" value="WAR25470.1"/>
    <property type="molecule type" value="Genomic_DNA"/>
</dbReference>
<dbReference type="Proteomes" id="UP001164746">
    <property type="component" value="Chromosome 14"/>
</dbReference>
<gene>
    <name evidence="4" type="ORF">MAR_011174</name>
</gene>
<keyword evidence="1" id="KW-1015">Disulfide bond</keyword>
<dbReference type="Pfam" id="PF00089">
    <property type="entry name" value="Trypsin"/>
    <property type="match status" value="1"/>
</dbReference>
<dbReference type="InterPro" id="IPR001254">
    <property type="entry name" value="Trypsin_dom"/>
</dbReference>
<dbReference type="PROSITE" id="PS50240">
    <property type="entry name" value="TRYPSIN_DOM"/>
    <property type="match status" value="1"/>
</dbReference>
<feature type="domain" description="Peptidase S1" evidence="3">
    <location>
        <begin position="1"/>
        <end position="183"/>
    </location>
</feature>
<dbReference type="SUPFAM" id="SSF50494">
    <property type="entry name" value="Trypsin-like serine proteases"/>
    <property type="match status" value="1"/>
</dbReference>
<dbReference type="InterPro" id="IPR009003">
    <property type="entry name" value="Peptidase_S1_PA"/>
</dbReference>
<evidence type="ECO:0000313" key="5">
    <source>
        <dbReference type="Proteomes" id="UP001164746"/>
    </source>
</evidence>
<dbReference type="InterPro" id="IPR000884">
    <property type="entry name" value="TSP1_rpt"/>
</dbReference>
<dbReference type="PROSITE" id="PS50092">
    <property type="entry name" value="TSP1"/>
    <property type="match status" value="1"/>
</dbReference>
<dbReference type="InterPro" id="IPR051487">
    <property type="entry name" value="Ser/Thr_Proteases_Immune/Dev"/>
</dbReference>